<keyword evidence="1" id="KW-1133">Transmembrane helix</keyword>
<keyword evidence="1" id="KW-0812">Transmembrane</keyword>
<evidence type="ECO:0000256" key="1">
    <source>
        <dbReference type="SAM" id="Phobius"/>
    </source>
</evidence>
<sequence>MNTLIMIFILFFAVAAFLSFVIIRKNFRLFHQVQCLFFATKGAIFQSISRFIFALPSIQSTKIFKSCRDCW</sequence>
<feature type="transmembrane region" description="Helical" evidence="1">
    <location>
        <begin position="6"/>
        <end position="23"/>
    </location>
</feature>
<organism evidence="2">
    <name type="scientific">Anopheles braziliensis</name>
    <dbReference type="NCBI Taxonomy" id="58242"/>
    <lineage>
        <taxon>Eukaryota</taxon>
        <taxon>Metazoa</taxon>
        <taxon>Ecdysozoa</taxon>
        <taxon>Arthropoda</taxon>
        <taxon>Hexapoda</taxon>
        <taxon>Insecta</taxon>
        <taxon>Pterygota</taxon>
        <taxon>Neoptera</taxon>
        <taxon>Endopterygota</taxon>
        <taxon>Diptera</taxon>
        <taxon>Nematocera</taxon>
        <taxon>Culicoidea</taxon>
        <taxon>Culicidae</taxon>
        <taxon>Anophelinae</taxon>
        <taxon>Anopheles</taxon>
    </lineage>
</organism>
<reference evidence="2" key="1">
    <citation type="submission" date="2018-01" db="EMBL/GenBank/DDBJ databases">
        <title>An insight into the sialome of Amazonian anophelines.</title>
        <authorList>
            <person name="Ribeiro J.M."/>
            <person name="Scarpassa V."/>
            <person name="Calvo E."/>
        </authorList>
    </citation>
    <scope>NUCLEOTIDE SEQUENCE</scope>
    <source>
        <tissue evidence="2">Salivary glands</tissue>
    </source>
</reference>
<name>A0A2M3ZNQ3_9DIPT</name>
<protein>
    <submittedName>
        <fullName evidence="2">Putative secreted peptide</fullName>
    </submittedName>
</protein>
<dbReference type="EMBL" id="GGFM01009382">
    <property type="protein sequence ID" value="MBW30133.1"/>
    <property type="molecule type" value="Transcribed_RNA"/>
</dbReference>
<dbReference type="AlphaFoldDB" id="A0A2M3ZNQ3"/>
<keyword evidence="1" id="KW-0472">Membrane</keyword>
<evidence type="ECO:0000313" key="2">
    <source>
        <dbReference type="EMBL" id="MBW30133.1"/>
    </source>
</evidence>
<proteinExistence type="predicted"/>
<accession>A0A2M3ZNQ3</accession>